<name>A0A2H9TB58_9ZZZZ</name>
<dbReference type="InterPro" id="IPR005131">
    <property type="entry name" value="Ser_deHydtase_bsu"/>
</dbReference>
<dbReference type="EMBL" id="NSIT01000015">
    <property type="protein sequence ID" value="PJE80486.1"/>
    <property type="molecule type" value="Genomic_DNA"/>
</dbReference>
<evidence type="ECO:0000256" key="7">
    <source>
        <dbReference type="ARBA" id="ARBA00023014"/>
    </source>
</evidence>
<dbReference type="Pfam" id="PF03315">
    <property type="entry name" value="SDH_beta"/>
    <property type="match status" value="1"/>
</dbReference>
<evidence type="ECO:0000256" key="2">
    <source>
        <dbReference type="ARBA" id="ARBA00004742"/>
    </source>
</evidence>
<dbReference type="SUPFAM" id="SSF143548">
    <property type="entry name" value="Serine metabolism enzymes domain"/>
    <property type="match status" value="1"/>
</dbReference>
<sequence length="487" mass="53147">MLSIFDIFKIGIGPSSSHTIGPMWAGCRFIEELAEHEDIVNIAAVRIDLYGSLALTGKGHGTDKATLLGLSGFRPDTIDPDEADRVFDTIKAKKDLFLAGKKHIPFDHEAQLVFNNEENLPEHPNGMRIYAYDTNNIIVFYQSYLSVGGGFIVTQEELHQQQQNKTHHQKQDKTDEVTVPYAFKTATELMNLCKQQRLTIAELVMANEMSLHNDNRLLINDKLDALWNTMQQCIKRGLRMEGTLPVSGIKRRASSLHATLMANPEAMLSDHFAIMDWVTLFAMAVNEENACGGRVVTAPTNGAAGVIPAVLAYYTRFIARNSPQSIRDFLLTAAAIGMLYKMNASISGAEAGCQAEVGTACSMAAGALTAVLKGTIDQVENAAEIGMEHHLGMTCDPIAGLVQIPCIERNGMAAIKAITASRLARRGDGNHAVSLDSCIETMYQTGLDIQSKYRETSLGGLAKYARHHHTGISSGTKDSDYPETVCN</sequence>
<evidence type="ECO:0000256" key="8">
    <source>
        <dbReference type="ARBA" id="ARBA00023239"/>
    </source>
</evidence>
<dbReference type="InterPro" id="IPR005130">
    <property type="entry name" value="Ser_deHydtase-like_asu"/>
</dbReference>
<dbReference type="GO" id="GO:0051539">
    <property type="term" value="F:4 iron, 4 sulfur cluster binding"/>
    <property type="evidence" value="ECO:0007669"/>
    <property type="project" value="UniProtKB-KW"/>
</dbReference>
<evidence type="ECO:0000256" key="3">
    <source>
        <dbReference type="ARBA" id="ARBA00022432"/>
    </source>
</evidence>
<evidence type="ECO:0000256" key="1">
    <source>
        <dbReference type="ARBA" id="ARBA00001966"/>
    </source>
</evidence>
<evidence type="ECO:0000259" key="10">
    <source>
        <dbReference type="Pfam" id="PF03315"/>
    </source>
</evidence>
<keyword evidence="7" id="KW-0411">Iron-sulfur</keyword>
<evidence type="ECO:0000256" key="4">
    <source>
        <dbReference type="ARBA" id="ARBA00022485"/>
    </source>
</evidence>
<protein>
    <submittedName>
        <fullName evidence="11">L-serine dehydratase 1</fullName>
        <ecNumber evidence="11">4.3.1.17</ecNumber>
    </submittedName>
</protein>
<keyword evidence="5" id="KW-0479">Metal-binding</keyword>
<dbReference type="PANTHER" id="PTHR30182:SF1">
    <property type="entry name" value="L-SERINE DEHYDRATASE 1"/>
    <property type="match status" value="1"/>
</dbReference>
<evidence type="ECO:0000256" key="5">
    <source>
        <dbReference type="ARBA" id="ARBA00022723"/>
    </source>
</evidence>
<dbReference type="InterPro" id="IPR029009">
    <property type="entry name" value="ASB_dom_sf"/>
</dbReference>
<comment type="cofactor">
    <cofactor evidence="1">
        <name>[4Fe-4S] cluster</name>
        <dbReference type="ChEBI" id="CHEBI:49883"/>
    </cofactor>
</comment>
<comment type="caution">
    <text evidence="11">The sequence shown here is derived from an EMBL/GenBank/DDBJ whole genome shotgun (WGS) entry which is preliminary data.</text>
</comment>
<dbReference type="NCBIfam" id="TIGR00720">
    <property type="entry name" value="sda_mono"/>
    <property type="match status" value="1"/>
</dbReference>
<dbReference type="Gene3D" id="3.30.1330.90">
    <property type="entry name" value="D-3-phosphoglycerate dehydrogenase, domain 3"/>
    <property type="match status" value="1"/>
</dbReference>
<keyword evidence="4" id="KW-0004">4Fe-4S</keyword>
<keyword evidence="6" id="KW-0408">Iron</keyword>
<dbReference type="EC" id="4.3.1.17" evidence="11"/>
<keyword evidence="3" id="KW-0312">Gluconeogenesis</keyword>
<reference evidence="11" key="1">
    <citation type="journal article" date="2017" name="Appl. Environ. Microbiol.">
        <title>Molecular characterization of an Endozoicomonas-like organism causing infection in king scallop Pecten maximus L.</title>
        <authorList>
            <person name="Cano I."/>
            <person name="van Aerle R."/>
            <person name="Ross S."/>
            <person name="Verner-Jeffreys D.W."/>
            <person name="Paley R.K."/>
            <person name="Rimmer G."/>
            <person name="Ryder D."/>
            <person name="Hooper P."/>
            <person name="Stone D."/>
            <person name="Feist S.W."/>
        </authorList>
    </citation>
    <scope>NUCLEOTIDE SEQUENCE</scope>
</reference>
<gene>
    <name evidence="11" type="primary">sdaA</name>
    <name evidence="11" type="ORF">CI610_00512</name>
</gene>
<dbReference type="PANTHER" id="PTHR30182">
    <property type="entry name" value="L-SERINE DEHYDRATASE"/>
    <property type="match status" value="1"/>
</dbReference>
<feature type="domain" description="Serine dehydratase beta chain" evidence="10">
    <location>
        <begin position="3"/>
        <end position="157"/>
    </location>
</feature>
<proteinExistence type="predicted"/>
<dbReference type="InterPro" id="IPR004644">
    <property type="entry name" value="Fe-S_L-Ser_mono"/>
</dbReference>
<evidence type="ECO:0000259" key="9">
    <source>
        <dbReference type="Pfam" id="PF03313"/>
    </source>
</evidence>
<dbReference type="InterPro" id="IPR051318">
    <property type="entry name" value="Fe-S_L-Ser"/>
</dbReference>
<dbReference type="GO" id="GO:0046872">
    <property type="term" value="F:metal ion binding"/>
    <property type="evidence" value="ECO:0007669"/>
    <property type="project" value="UniProtKB-KW"/>
</dbReference>
<keyword evidence="8 11" id="KW-0456">Lyase</keyword>
<dbReference type="FunFam" id="3.30.1330.90:FF:000001">
    <property type="entry name" value="L-serine ammonia-lyase 1"/>
    <property type="match status" value="1"/>
</dbReference>
<evidence type="ECO:0000256" key="6">
    <source>
        <dbReference type="ARBA" id="ARBA00023004"/>
    </source>
</evidence>
<feature type="domain" description="Serine dehydratase-like alpha subunit" evidence="9">
    <location>
        <begin position="196"/>
        <end position="462"/>
    </location>
</feature>
<dbReference type="Pfam" id="PF03313">
    <property type="entry name" value="SDH_alpha"/>
    <property type="match status" value="1"/>
</dbReference>
<comment type="pathway">
    <text evidence="2">Carbohydrate biosynthesis; gluconeogenesis.</text>
</comment>
<dbReference type="AlphaFoldDB" id="A0A2H9TB58"/>
<evidence type="ECO:0000313" key="11">
    <source>
        <dbReference type="EMBL" id="PJE80486.1"/>
    </source>
</evidence>
<organism evidence="11">
    <name type="scientific">invertebrate metagenome</name>
    <dbReference type="NCBI Taxonomy" id="1711999"/>
    <lineage>
        <taxon>unclassified sequences</taxon>
        <taxon>metagenomes</taxon>
        <taxon>organismal metagenomes</taxon>
    </lineage>
</organism>
<dbReference type="GO" id="GO:0003941">
    <property type="term" value="F:L-serine ammonia-lyase activity"/>
    <property type="evidence" value="ECO:0007669"/>
    <property type="project" value="UniProtKB-EC"/>
</dbReference>
<accession>A0A2H9TB58</accession>
<dbReference type="GO" id="GO:0006094">
    <property type="term" value="P:gluconeogenesis"/>
    <property type="evidence" value="ECO:0007669"/>
    <property type="project" value="UniProtKB-KW"/>
</dbReference>